<evidence type="ECO:0000256" key="3">
    <source>
        <dbReference type="ARBA" id="ARBA00022448"/>
    </source>
</evidence>
<evidence type="ECO:0000313" key="8">
    <source>
        <dbReference type="EMBL" id="RDH84812.1"/>
    </source>
</evidence>
<protein>
    <recommendedName>
        <fullName evidence="10">TolC family protein</fullName>
    </recommendedName>
</protein>
<dbReference type="GO" id="GO:0009279">
    <property type="term" value="C:cell outer membrane"/>
    <property type="evidence" value="ECO:0007669"/>
    <property type="project" value="UniProtKB-SubCell"/>
</dbReference>
<evidence type="ECO:0000256" key="6">
    <source>
        <dbReference type="ARBA" id="ARBA00023136"/>
    </source>
</evidence>
<sequence length="434" mass="48950">MNLIFISPGFYISILCLSITFINLSVANATQWTLQNSISQAMSTSPELKQSSAEIGARNAELNLSTMWPDPSIELKVDNQVGLDDGSGDYALSEITISQDIPFSRIKYQQSVAEAYLNSAMHSQSNDTLLLQYRVAKIFYELQFASAIFELAVKRVKLADKLNTSATENKQDVMVRYLTPLEKMRLNIIQEKAHQAEAAAEGNLYETLTEFYKLLGISNNNIVKVPKISPVSTIPELEYLIILQDNHPLLSSQQQNLQAATNEIDVARSSVMKDPSISLNRLRENFSSGTENVYGIMLSIEIPIHDRKTSSVSKAKYNASQQRIELTRIKRELQINLNQSYTHLNHVIEQVSEYRKKVLKPAGKMLELSEKGFISGELNILSLVDANNTYFESNEQYLDLVYQSWIELAKINLHAGKFYNVENSQTDINYLGAQ</sequence>
<keyword evidence="5" id="KW-0812">Transmembrane</keyword>
<comment type="similarity">
    <text evidence="2">Belongs to the outer membrane factor (OMF) (TC 1.B.17) family.</text>
</comment>
<evidence type="ECO:0000313" key="9">
    <source>
        <dbReference type="Proteomes" id="UP000254266"/>
    </source>
</evidence>
<dbReference type="InterPro" id="IPR051906">
    <property type="entry name" value="TolC-like"/>
</dbReference>
<dbReference type="PANTHER" id="PTHR30026:SF20">
    <property type="entry name" value="OUTER MEMBRANE PROTEIN TOLC"/>
    <property type="match status" value="1"/>
</dbReference>
<evidence type="ECO:0000256" key="4">
    <source>
        <dbReference type="ARBA" id="ARBA00022452"/>
    </source>
</evidence>
<dbReference type="Pfam" id="PF02321">
    <property type="entry name" value="OEP"/>
    <property type="match status" value="1"/>
</dbReference>
<keyword evidence="9" id="KW-1185">Reference proteome</keyword>
<comment type="subcellular location">
    <subcellularLocation>
        <location evidence="1">Cell outer membrane</location>
    </subcellularLocation>
</comment>
<dbReference type="PANTHER" id="PTHR30026">
    <property type="entry name" value="OUTER MEMBRANE PROTEIN TOLC"/>
    <property type="match status" value="1"/>
</dbReference>
<evidence type="ECO:0000256" key="7">
    <source>
        <dbReference type="ARBA" id="ARBA00023237"/>
    </source>
</evidence>
<proteinExistence type="inferred from homology"/>
<keyword evidence="4" id="KW-1134">Transmembrane beta strand</keyword>
<keyword evidence="7" id="KW-0998">Cell outer membrane</keyword>
<dbReference type="GO" id="GO:1990281">
    <property type="term" value="C:efflux pump complex"/>
    <property type="evidence" value="ECO:0007669"/>
    <property type="project" value="TreeGrafter"/>
</dbReference>
<reference evidence="8 9" key="1">
    <citation type="journal article" date="2018" name="ISME J.">
        <title>Endosymbiont genomes yield clues of tubeworm success.</title>
        <authorList>
            <person name="Li Y."/>
            <person name="Liles M.R."/>
            <person name="Halanych K.M."/>
        </authorList>
    </citation>
    <scope>NUCLEOTIDE SEQUENCE [LARGE SCALE GENOMIC DNA]</scope>
    <source>
        <strain evidence="8">A1464</strain>
    </source>
</reference>
<dbReference type="SUPFAM" id="SSF56954">
    <property type="entry name" value="Outer membrane efflux proteins (OEP)"/>
    <property type="match status" value="1"/>
</dbReference>
<dbReference type="EMBL" id="QFXC01000007">
    <property type="protein sequence ID" value="RDH84812.1"/>
    <property type="molecule type" value="Genomic_DNA"/>
</dbReference>
<dbReference type="GO" id="GO:0015288">
    <property type="term" value="F:porin activity"/>
    <property type="evidence" value="ECO:0007669"/>
    <property type="project" value="TreeGrafter"/>
</dbReference>
<evidence type="ECO:0008006" key="10">
    <source>
        <dbReference type="Google" id="ProtNLM"/>
    </source>
</evidence>
<keyword evidence="6" id="KW-0472">Membrane</keyword>
<keyword evidence="3" id="KW-0813">Transport</keyword>
<accession>A0A370DIS0</accession>
<dbReference type="GO" id="GO:0015562">
    <property type="term" value="F:efflux transmembrane transporter activity"/>
    <property type="evidence" value="ECO:0007669"/>
    <property type="project" value="InterPro"/>
</dbReference>
<comment type="caution">
    <text evidence="8">The sequence shown here is derived from an EMBL/GenBank/DDBJ whole genome shotgun (WGS) entry which is preliminary data.</text>
</comment>
<evidence type="ECO:0000256" key="1">
    <source>
        <dbReference type="ARBA" id="ARBA00004442"/>
    </source>
</evidence>
<evidence type="ECO:0000256" key="2">
    <source>
        <dbReference type="ARBA" id="ARBA00007613"/>
    </source>
</evidence>
<dbReference type="Gene3D" id="1.20.1600.10">
    <property type="entry name" value="Outer membrane efflux proteins (OEP)"/>
    <property type="match status" value="1"/>
</dbReference>
<organism evidence="8 9">
    <name type="scientific">endosymbiont of Galathealinum brachiosum</name>
    <dbReference type="NCBI Taxonomy" id="2200906"/>
    <lineage>
        <taxon>Bacteria</taxon>
        <taxon>Pseudomonadati</taxon>
        <taxon>Pseudomonadota</taxon>
        <taxon>Gammaproteobacteria</taxon>
        <taxon>sulfur-oxidizing symbionts</taxon>
    </lineage>
</organism>
<dbReference type="InterPro" id="IPR003423">
    <property type="entry name" value="OMP_efflux"/>
</dbReference>
<evidence type="ECO:0000256" key="5">
    <source>
        <dbReference type="ARBA" id="ARBA00022692"/>
    </source>
</evidence>
<dbReference type="Proteomes" id="UP000254266">
    <property type="component" value="Unassembled WGS sequence"/>
</dbReference>
<gene>
    <name evidence="8" type="ORF">DIZ80_04935</name>
</gene>
<name>A0A370DIS0_9GAMM</name>
<dbReference type="AlphaFoldDB" id="A0A370DIS0"/>